<evidence type="ECO:0000256" key="7">
    <source>
        <dbReference type="ARBA" id="ARBA00023136"/>
    </source>
</evidence>
<dbReference type="Pfam" id="PF02653">
    <property type="entry name" value="BPD_transp_2"/>
    <property type="match status" value="1"/>
</dbReference>
<evidence type="ECO:0000313" key="11">
    <source>
        <dbReference type="Proteomes" id="UP001629953"/>
    </source>
</evidence>
<evidence type="ECO:0000313" key="10">
    <source>
        <dbReference type="EMBL" id="MFM2486146.1"/>
    </source>
</evidence>
<dbReference type="InterPro" id="IPR001851">
    <property type="entry name" value="ABC_transp_permease"/>
</dbReference>
<feature type="transmembrane region" description="Helical" evidence="9">
    <location>
        <begin position="137"/>
        <end position="155"/>
    </location>
</feature>
<evidence type="ECO:0000256" key="4">
    <source>
        <dbReference type="ARBA" id="ARBA00022692"/>
    </source>
</evidence>
<evidence type="ECO:0000256" key="1">
    <source>
        <dbReference type="ARBA" id="ARBA00004429"/>
    </source>
</evidence>
<keyword evidence="11" id="KW-1185">Reference proteome</keyword>
<feature type="transmembrane region" description="Helical" evidence="9">
    <location>
        <begin position="92"/>
        <end position="117"/>
    </location>
</feature>
<feature type="transmembrane region" description="Helical" evidence="9">
    <location>
        <begin position="12"/>
        <end position="29"/>
    </location>
</feature>
<dbReference type="PANTHER" id="PTHR11795:SF449">
    <property type="entry name" value="BRANCHED-CHAIN AMINO ACID TRANSPORT PERMEASE PROTEIN LIVH-RELATED"/>
    <property type="match status" value="1"/>
</dbReference>
<keyword evidence="7 9" id="KW-0472">Membrane</keyword>
<organism evidence="10 11">
    <name type="scientific">Celerinatantimonas yamalensis</name>
    <dbReference type="NCBI Taxonomy" id="559956"/>
    <lineage>
        <taxon>Bacteria</taxon>
        <taxon>Pseudomonadati</taxon>
        <taxon>Pseudomonadota</taxon>
        <taxon>Gammaproteobacteria</taxon>
        <taxon>Celerinatantimonadaceae</taxon>
        <taxon>Celerinatantimonas</taxon>
    </lineage>
</organism>
<evidence type="ECO:0000256" key="3">
    <source>
        <dbReference type="ARBA" id="ARBA00022475"/>
    </source>
</evidence>
<gene>
    <name evidence="10" type="ORF">ABUE30_13925</name>
</gene>
<protein>
    <submittedName>
        <fullName evidence="10">Branched-chain amino acid ABC transporter permease</fullName>
    </submittedName>
</protein>
<keyword evidence="6 9" id="KW-1133">Transmembrane helix</keyword>
<feature type="transmembrane region" description="Helical" evidence="9">
    <location>
        <begin position="262"/>
        <end position="284"/>
    </location>
</feature>
<evidence type="ECO:0000256" key="6">
    <source>
        <dbReference type="ARBA" id="ARBA00022989"/>
    </source>
</evidence>
<accession>A0ABW9G8Z1</accession>
<proteinExistence type="inferred from homology"/>
<reference evidence="10 11" key="1">
    <citation type="journal article" date="2013" name="Int. J. Syst. Evol. Microbiol.">
        <title>Celerinatantimonas yamalensis sp. nov., a cold-adapted diazotrophic bacterium from a cold permafrost brine.</title>
        <authorList>
            <person name="Shcherbakova V."/>
            <person name="Chuvilskaya N."/>
            <person name="Rivkina E."/>
            <person name="Demidov N."/>
            <person name="Uchaeva V."/>
            <person name="Suetin S."/>
            <person name="Suzina N."/>
            <person name="Gilichinsky D."/>
        </authorList>
    </citation>
    <scope>NUCLEOTIDE SEQUENCE [LARGE SCALE GENOMIC DNA]</scope>
    <source>
        <strain evidence="10 11">C7</strain>
    </source>
</reference>
<keyword evidence="5" id="KW-0029">Amino-acid transport</keyword>
<keyword evidence="3" id="KW-1003">Cell membrane</keyword>
<dbReference type="EMBL" id="JBEQCT010000007">
    <property type="protein sequence ID" value="MFM2486146.1"/>
    <property type="molecule type" value="Genomic_DNA"/>
</dbReference>
<comment type="caution">
    <text evidence="10">The sequence shown here is derived from an EMBL/GenBank/DDBJ whole genome shotgun (WGS) entry which is preliminary data.</text>
</comment>
<evidence type="ECO:0000256" key="2">
    <source>
        <dbReference type="ARBA" id="ARBA00022448"/>
    </source>
</evidence>
<feature type="transmembrane region" description="Helical" evidence="9">
    <location>
        <begin position="57"/>
        <end position="80"/>
    </location>
</feature>
<comment type="subcellular location">
    <subcellularLocation>
        <location evidence="1">Cell inner membrane</location>
        <topology evidence="1">Multi-pass membrane protein</topology>
    </subcellularLocation>
</comment>
<feature type="transmembrane region" description="Helical" evidence="9">
    <location>
        <begin position="186"/>
        <end position="204"/>
    </location>
</feature>
<keyword evidence="4 9" id="KW-0812">Transmembrane</keyword>
<evidence type="ECO:0000256" key="8">
    <source>
        <dbReference type="ARBA" id="ARBA00037998"/>
    </source>
</evidence>
<comment type="similarity">
    <text evidence="8">Belongs to the binding-protein-dependent transport system permease family. LivHM subfamily.</text>
</comment>
<dbReference type="CDD" id="cd06582">
    <property type="entry name" value="TM_PBP1_LivH_like"/>
    <property type="match status" value="1"/>
</dbReference>
<dbReference type="Proteomes" id="UP001629953">
    <property type="component" value="Unassembled WGS sequence"/>
</dbReference>
<keyword evidence="2" id="KW-0813">Transport</keyword>
<dbReference type="RefSeq" id="WP_408624428.1">
    <property type="nucleotide sequence ID" value="NZ_JBEQCT010000007.1"/>
</dbReference>
<dbReference type="PANTHER" id="PTHR11795">
    <property type="entry name" value="BRANCHED-CHAIN AMINO ACID TRANSPORT SYSTEM PERMEASE PROTEIN LIVH"/>
    <property type="match status" value="1"/>
</dbReference>
<name>A0ABW9G8Z1_9GAMM</name>
<evidence type="ECO:0000256" key="5">
    <source>
        <dbReference type="ARBA" id="ARBA00022970"/>
    </source>
</evidence>
<evidence type="ECO:0000256" key="9">
    <source>
        <dbReference type="SAM" id="Phobius"/>
    </source>
</evidence>
<dbReference type="InterPro" id="IPR052157">
    <property type="entry name" value="BCAA_transport_permease"/>
</dbReference>
<sequence>MLQFMIDTLIRTANLSLIALGLSLVYGLIKFPNIAYVQYAMVGAFVTAALLDIGLPFWVAILLACLACGLLTIVLHQVVFRQLIKVGSANAMIGSLAVSMVLIALCLGIAGSSPIIYNLPISPIIEIAGIRISTDQLWTFIVTALLLVGFALLLFKTALGRSIRVLACNKELAAASGINADKMIHIANLLSGAMAALGGSLLAMNSSAYINQGNNLLLPVLASAILGGLGNPFGAVFGALVIATTETIVTNVNFGWLIGKHFAFIPVTYINAASFLVLIIALLWRPYGLFNREVHRV</sequence>
<feature type="transmembrane region" description="Helical" evidence="9">
    <location>
        <begin position="216"/>
        <end position="242"/>
    </location>
</feature>